<dbReference type="Gene3D" id="3.30.420.10">
    <property type="entry name" value="Ribonuclease H-like superfamily/Ribonuclease H"/>
    <property type="match status" value="1"/>
</dbReference>
<dbReference type="AlphaFoldDB" id="A0A814S265"/>
<sequence length="340" mass="38033">MKLRELFFVFGPPRLLHSDNGREFVANVIIELKKLFPDLVFVRGRPRHPQSQGCIDSDSDFWKLVGQNGIDDEEDLPTPVAESDNEIVDNKRDDTINSANVIDSDVVKIIEKLSDDVVSVDFPITNFVDPNAPSNLNKNNLRDLIEEVELMLNGSDTDHHASSSNSRIQSAITTTTATNNDLLTPTSTPSRHDLIRKTATNSYLATANKKMKQYQDSINSLTEKFNLNDCVGVPIHTVDRTNLMYKLACQYGKLENTFTIEHFVDLKSACPEELKQLVIHDLKDITMIEACKLYVRGSTNGRTCDCKGKCATKQCPCKKAGVFCSTKCHSKRGACKNMDE</sequence>
<dbReference type="GO" id="GO:0015074">
    <property type="term" value="P:DNA integration"/>
    <property type="evidence" value="ECO:0007669"/>
    <property type="project" value="InterPro"/>
</dbReference>
<dbReference type="InterPro" id="IPR036397">
    <property type="entry name" value="RNaseH_sf"/>
</dbReference>
<organism evidence="2 4">
    <name type="scientific">Didymodactylos carnosus</name>
    <dbReference type="NCBI Taxonomy" id="1234261"/>
    <lineage>
        <taxon>Eukaryota</taxon>
        <taxon>Metazoa</taxon>
        <taxon>Spiralia</taxon>
        <taxon>Gnathifera</taxon>
        <taxon>Rotifera</taxon>
        <taxon>Eurotatoria</taxon>
        <taxon>Bdelloidea</taxon>
        <taxon>Philodinida</taxon>
        <taxon>Philodinidae</taxon>
        <taxon>Didymodactylos</taxon>
    </lineage>
</organism>
<dbReference type="InterPro" id="IPR012337">
    <property type="entry name" value="RNaseH-like_sf"/>
</dbReference>
<evidence type="ECO:0000313" key="4">
    <source>
        <dbReference type="Proteomes" id="UP000663829"/>
    </source>
</evidence>
<dbReference type="PROSITE" id="PS50994">
    <property type="entry name" value="INTEGRASE"/>
    <property type="match status" value="1"/>
</dbReference>
<dbReference type="InterPro" id="IPR001584">
    <property type="entry name" value="Integrase_cat-core"/>
</dbReference>
<dbReference type="EMBL" id="CAJOBC010006589">
    <property type="protein sequence ID" value="CAF3904204.1"/>
    <property type="molecule type" value="Genomic_DNA"/>
</dbReference>
<dbReference type="SUPFAM" id="SSF53098">
    <property type="entry name" value="Ribonuclease H-like"/>
    <property type="match status" value="1"/>
</dbReference>
<feature type="domain" description="Integrase catalytic" evidence="1">
    <location>
        <begin position="1"/>
        <end position="56"/>
    </location>
</feature>
<evidence type="ECO:0000313" key="3">
    <source>
        <dbReference type="EMBL" id="CAF3904204.1"/>
    </source>
</evidence>
<name>A0A814S265_9BILA</name>
<dbReference type="Proteomes" id="UP000663829">
    <property type="component" value="Unassembled WGS sequence"/>
</dbReference>
<dbReference type="Proteomes" id="UP000681722">
    <property type="component" value="Unassembled WGS sequence"/>
</dbReference>
<accession>A0A814S265</accession>
<evidence type="ECO:0000259" key="1">
    <source>
        <dbReference type="PROSITE" id="PS50994"/>
    </source>
</evidence>
<gene>
    <name evidence="2" type="ORF">GPM918_LOCUS20660</name>
    <name evidence="3" type="ORF">SRO942_LOCUS20657</name>
</gene>
<protein>
    <recommendedName>
        <fullName evidence="1">Integrase catalytic domain-containing protein</fullName>
    </recommendedName>
</protein>
<reference evidence="2" key="1">
    <citation type="submission" date="2021-02" db="EMBL/GenBank/DDBJ databases">
        <authorList>
            <person name="Nowell W R."/>
        </authorList>
    </citation>
    <scope>NUCLEOTIDE SEQUENCE</scope>
</reference>
<comment type="caution">
    <text evidence="2">The sequence shown here is derived from an EMBL/GenBank/DDBJ whole genome shotgun (WGS) entry which is preliminary data.</text>
</comment>
<keyword evidence="4" id="KW-1185">Reference proteome</keyword>
<evidence type="ECO:0000313" key="2">
    <source>
        <dbReference type="EMBL" id="CAF1140511.1"/>
    </source>
</evidence>
<dbReference type="OrthoDB" id="2430997at2759"/>
<dbReference type="EMBL" id="CAJNOQ010006589">
    <property type="protein sequence ID" value="CAF1140511.1"/>
    <property type="molecule type" value="Genomic_DNA"/>
</dbReference>
<dbReference type="GO" id="GO:0003676">
    <property type="term" value="F:nucleic acid binding"/>
    <property type="evidence" value="ECO:0007669"/>
    <property type="project" value="InterPro"/>
</dbReference>
<proteinExistence type="predicted"/>